<dbReference type="Gene3D" id="3.40.462.20">
    <property type="match status" value="1"/>
</dbReference>
<reference evidence="8 10" key="1">
    <citation type="journal article" date="2017" name="Nature">
        <title>The sunflower genome provides insights into oil metabolism, flowering and Asterid evolution.</title>
        <authorList>
            <person name="Badouin H."/>
            <person name="Gouzy J."/>
            <person name="Grassa C.J."/>
            <person name="Murat F."/>
            <person name="Staton S.E."/>
            <person name="Cottret L."/>
            <person name="Lelandais-Briere C."/>
            <person name="Owens G.L."/>
            <person name="Carrere S."/>
            <person name="Mayjonade B."/>
            <person name="Legrand L."/>
            <person name="Gill N."/>
            <person name="Kane N.C."/>
            <person name="Bowers J.E."/>
            <person name="Hubner S."/>
            <person name="Bellec A."/>
            <person name="Berard A."/>
            <person name="Berges H."/>
            <person name="Blanchet N."/>
            <person name="Boniface M.C."/>
            <person name="Brunel D."/>
            <person name="Catrice O."/>
            <person name="Chaidir N."/>
            <person name="Claudel C."/>
            <person name="Donnadieu C."/>
            <person name="Faraut T."/>
            <person name="Fievet G."/>
            <person name="Helmstetter N."/>
            <person name="King M."/>
            <person name="Knapp S.J."/>
            <person name="Lai Z."/>
            <person name="Le Paslier M.C."/>
            <person name="Lippi Y."/>
            <person name="Lorenzon L."/>
            <person name="Mandel J.R."/>
            <person name="Marage G."/>
            <person name="Marchand G."/>
            <person name="Marquand E."/>
            <person name="Bret-Mestries E."/>
            <person name="Morien E."/>
            <person name="Nambeesan S."/>
            <person name="Nguyen T."/>
            <person name="Pegot-Espagnet P."/>
            <person name="Pouilly N."/>
            <person name="Raftis F."/>
            <person name="Sallet E."/>
            <person name="Schiex T."/>
            <person name="Thomas J."/>
            <person name="Vandecasteele C."/>
            <person name="Vares D."/>
            <person name="Vear F."/>
            <person name="Vautrin S."/>
            <person name="Crespi M."/>
            <person name="Mangin B."/>
            <person name="Burke J.M."/>
            <person name="Salse J."/>
            <person name="Munos S."/>
            <person name="Vincourt P."/>
            <person name="Rieseberg L.H."/>
            <person name="Langlade N.B."/>
        </authorList>
    </citation>
    <scope>NUCLEOTIDE SEQUENCE [LARGE SCALE GENOMIC DNA]</scope>
    <source>
        <strain evidence="10">cv. SF193</strain>
        <tissue evidence="8">Leaves</tissue>
    </source>
</reference>
<gene>
    <name evidence="9" type="ORF">HannXRQ_Chr03g0084751</name>
    <name evidence="8" type="ORF">HanXRQr2_Chr03g0126011</name>
</gene>
<dbReference type="OMA" id="FLQCFTN"/>
<keyword evidence="10" id="KW-1185">Reference proteome</keyword>
<comment type="similarity">
    <text evidence="2">Belongs to the oxygen-dependent FAD-linked oxidoreductase family.</text>
</comment>
<dbReference type="InterPro" id="IPR006094">
    <property type="entry name" value="Oxid_FAD_bind_N"/>
</dbReference>
<dbReference type="SUPFAM" id="SSF56176">
    <property type="entry name" value="FAD-binding/transporter-associated domain-like"/>
    <property type="match status" value="1"/>
</dbReference>
<accession>A0A251V9H7</accession>
<evidence type="ECO:0000313" key="8">
    <source>
        <dbReference type="EMBL" id="KAF5815705.1"/>
    </source>
</evidence>
<evidence type="ECO:0000256" key="1">
    <source>
        <dbReference type="ARBA" id="ARBA00001974"/>
    </source>
</evidence>
<dbReference type="InterPro" id="IPR012951">
    <property type="entry name" value="BBE"/>
</dbReference>
<dbReference type="InParanoid" id="A0A251V9H7"/>
<dbReference type="GO" id="GO:0071949">
    <property type="term" value="F:FAD binding"/>
    <property type="evidence" value="ECO:0007669"/>
    <property type="project" value="InterPro"/>
</dbReference>
<dbReference type="GO" id="GO:0050328">
    <property type="term" value="F:tetrahydroberberine oxidase activity"/>
    <property type="evidence" value="ECO:0007669"/>
    <property type="project" value="UniProtKB-EC"/>
</dbReference>
<dbReference type="EC" id="1.3.3.8" evidence="8"/>
<evidence type="ECO:0000256" key="4">
    <source>
        <dbReference type="ARBA" id="ARBA00022729"/>
    </source>
</evidence>
<evidence type="ECO:0000256" key="5">
    <source>
        <dbReference type="ARBA" id="ARBA00022827"/>
    </source>
</evidence>
<dbReference type="InterPro" id="IPR016166">
    <property type="entry name" value="FAD-bd_PCMH"/>
</dbReference>
<dbReference type="Pfam" id="PF08031">
    <property type="entry name" value="BBE"/>
    <property type="match status" value="1"/>
</dbReference>
<dbReference type="EMBL" id="MNCJ02000318">
    <property type="protein sequence ID" value="KAF5815705.1"/>
    <property type="molecule type" value="Genomic_DNA"/>
</dbReference>
<dbReference type="Pfam" id="PF01565">
    <property type="entry name" value="FAD_binding_4"/>
    <property type="match status" value="1"/>
</dbReference>
<dbReference type="Proteomes" id="UP000215914">
    <property type="component" value="Chromosome 3"/>
</dbReference>
<keyword evidence="6" id="KW-0325">Glycoprotein</keyword>
<dbReference type="PROSITE" id="PS51387">
    <property type="entry name" value="FAD_PCMH"/>
    <property type="match status" value="1"/>
</dbReference>
<dbReference type="FunCoup" id="A0A251V9H7">
    <property type="interactions" value="126"/>
</dbReference>
<evidence type="ECO:0000256" key="6">
    <source>
        <dbReference type="ARBA" id="ARBA00023180"/>
    </source>
</evidence>
<organism evidence="9 10">
    <name type="scientific">Helianthus annuus</name>
    <name type="common">Common sunflower</name>
    <dbReference type="NCBI Taxonomy" id="4232"/>
    <lineage>
        <taxon>Eukaryota</taxon>
        <taxon>Viridiplantae</taxon>
        <taxon>Streptophyta</taxon>
        <taxon>Embryophyta</taxon>
        <taxon>Tracheophyta</taxon>
        <taxon>Spermatophyta</taxon>
        <taxon>Magnoliopsida</taxon>
        <taxon>eudicotyledons</taxon>
        <taxon>Gunneridae</taxon>
        <taxon>Pentapetalae</taxon>
        <taxon>asterids</taxon>
        <taxon>campanulids</taxon>
        <taxon>Asterales</taxon>
        <taxon>Asteraceae</taxon>
        <taxon>Asteroideae</taxon>
        <taxon>Heliantheae alliance</taxon>
        <taxon>Heliantheae</taxon>
        <taxon>Helianthus</taxon>
    </lineage>
</organism>
<dbReference type="InterPro" id="IPR016169">
    <property type="entry name" value="FAD-bd_PCMH_sub2"/>
</dbReference>
<evidence type="ECO:0000313" key="10">
    <source>
        <dbReference type="Proteomes" id="UP000215914"/>
    </source>
</evidence>
<comment type="cofactor">
    <cofactor evidence="1">
        <name>FAD</name>
        <dbReference type="ChEBI" id="CHEBI:57692"/>
    </cofactor>
</comment>
<evidence type="ECO:0000313" key="9">
    <source>
        <dbReference type="EMBL" id="OTG32268.1"/>
    </source>
</evidence>
<reference evidence="9" key="2">
    <citation type="submission" date="2017-02" db="EMBL/GenBank/DDBJ databases">
        <title>Sunflower complete genome.</title>
        <authorList>
            <person name="Langlade N."/>
            <person name="Munos S."/>
        </authorList>
    </citation>
    <scope>NUCLEOTIDE SEQUENCE [LARGE SCALE GENOMIC DNA]</scope>
    <source>
        <tissue evidence="9">Leaves</tissue>
    </source>
</reference>
<feature type="domain" description="FAD-binding PCMH-type" evidence="7">
    <location>
        <begin position="99"/>
        <end position="274"/>
    </location>
</feature>
<name>A0A251V9H7_HELAN</name>
<dbReference type="Gene3D" id="3.30.465.10">
    <property type="match status" value="1"/>
</dbReference>
<evidence type="ECO:0000259" key="7">
    <source>
        <dbReference type="PROSITE" id="PS51387"/>
    </source>
</evidence>
<reference evidence="8" key="3">
    <citation type="submission" date="2020-06" db="EMBL/GenBank/DDBJ databases">
        <title>Helianthus annuus Genome sequencing and assembly Release 2.</title>
        <authorList>
            <person name="Gouzy J."/>
            <person name="Langlade N."/>
            <person name="Munos S."/>
        </authorList>
    </citation>
    <scope>NUCLEOTIDE SEQUENCE</scope>
    <source>
        <tissue evidence="8">Leaves</tissue>
    </source>
</reference>
<sequence length="567" mass="64151">MGLGSKKFIRINYSENQIYIQTSINKHVHACGSVEEIQQNNIMYSNNKIYQTFLQYLHQVSPEPDPEVSSVVHSPNFNSTTYTTILRSNIRNRRFNTASTPKPTLIITPTKESHVQAAVLCAKNLGIQLLTRSGGHDYNGRSYVSHEKRFILLDMFNLHNVSVDIATETAVVQTGAQLGELYYRIWEKSKVHGFPAGVCPTVGVGGHVSGGGYGTMIRKYGLSVDHVVDARIVDANGRVLDRESMGEDLFWAVRGGGGASFGVVLSYTVKLVPVPKIHTVFLVSRTIAENAIDLVYKWQTAAPTIDRDLFIRVMLMPKVLNNKKTVQASFIAHFLGDSERLLKLMNESFPELQVKKEDCLEVNWVESVFFWANLDYKSPAAVLLDRHSDTVNFLIRKSDYVQTPISRLGWESIFNKLYELGKCGFYLNPYGGIMEEIPADATPCPHRAGNLFKIQYSMNWTEDDPELDGKYLNETRVLFEFMTKFVSKNPRGAFLNYRDLDIGVMVGTGESGYHSGRVYGEKYFKENFDRLVKVKTAVDPDNFFRTEQSIPPLPRVKTPEQFLFSRI</sequence>
<evidence type="ECO:0000256" key="2">
    <source>
        <dbReference type="ARBA" id="ARBA00005466"/>
    </source>
</evidence>
<dbReference type="STRING" id="4232.A0A251V9H7"/>
<dbReference type="AlphaFoldDB" id="A0A251V9H7"/>
<dbReference type="InterPro" id="IPR016167">
    <property type="entry name" value="FAD-bd_PCMH_sub1"/>
</dbReference>
<keyword evidence="8" id="KW-0560">Oxidoreductase</keyword>
<keyword evidence="5" id="KW-0274">FAD</keyword>
<dbReference type="Gene3D" id="3.30.43.10">
    <property type="entry name" value="Uridine Diphospho-n-acetylenolpyruvylglucosamine Reductase, domain 2"/>
    <property type="match status" value="1"/>
</dbReference>
<protein>
    <submittedName>
        <fullName evidence="9">Putative berberine/berberine-like, FAD-binding, type 2</fullName>
    </submittedName>
    <submittedName>
        <fullName evidence="8">Tetrahydroberberine oxidase</fullName>
        <ecNumber evidence="8">1.3.3.8</ecNumber>
    </submittedName>
</protein>
<keyword evidence="3" id="KW-0285">Flavoprotein</keyword>
<keyword evidence="4" id="KW-0732">Signal</keyword>
<dbReference type="PANTHER" id="PTHR32448">
    <property type="entry name" value="OS08G0158400 PROTEIN"/>
    <property type="match status" value="1"/>
</dbReference>
<evidence type="ECO:0000256" key="3">
    <source>
        <dbReference type="ARBA" id="ARBA00022630"/>
    </source>
</evidence>
<dbReference type="EMBL" id="CM007892">
    <property type="protein sequence ID" value="OTG32268.1"/>
    <property type="molecule type" value="Genomic_DNA"/>
</dbReference>
<dbReference type="Gramene" id="mRNA:HanXRQr2_Chr03g0126011">
    <property type="protein sequence ID" value="CDS:HanXRQr2_Chr03g0126011.1"/>
    <property type="gene ID" value="HanXRQr2_Chr03g0126011"/>
</dbReference>
<dbReference type="InterPro" id="IPR036318">
    <property type="entry name" value="FAD-bd_PCMH-like_sf"/>
</dbReference>
<proteinExistence type="inferred from homology"/>